<dbReference type="Proteomes" id="UP000319771">
    <property type="component" value="Unassembled WGS sequence"/>
</dbReference>
<evidence type="ECO:0000256" key="6">
    <source>
        <dbReference type="ARBA" id="ARBA00023239"/>
    </source>
</evidence>
<keyword evidence="7" id="KW-0175">Coiled coil</keyword>
<dbReference type="Gene3D" id="2.40.10.220">
    <property type="entry name" value="predicted glycosyltransferase like domains"/>
    <property type="match status" value="1"/>
</dbReference>
<dbReference type="GO" id="GO:0016020">
    <property type="term" value="C:membrane"/>
    <property type="evidence" value="ECO:0007669"/>
    <property type="project" value="UniProtKB-SubCell"/>
</dbReference>
<evidence type="ECO:0000313" key="11">
    <source>
        <dbReference type="EMBL" id="TMQ72734.1"/>
    </source>
</evidence>
<comment type="subcellular location">
    <subcellularLocation>
        <location evidence="1">Membrane</location>
        <topology evidence="1">Single-pass membrane protein</topology>
    </subcellularLocation>
</comment>
<dbReference type="InterPro" id="IPR008397">
    <property type="entry name" value="Alginate_lyase_dom"/>
</dbReference>
<dbReference type="InterPro" id="IPR008929">
    <property type="entry name" value="Chondroitin_lyas"/>
</dbReference>
<evidence type="ECO:0000256" key="4">
    <source>
        <dbReference type="ARBA" id="ARBA00022989"/>
    </source>
</evidence>
<feature type="domain" description="Alginate lyase" evidence="10">
    <location>
        <begin position="611"/>
        <end position="795"/>
    </location>
</feature>
<sequence length="895" mass="99318">MVTAANRPVVQREPASHRRHYRLTYPAEVQIGDEFYETKDWGLGGFSFENYQNPFQLGHRIEAKFALNFQGFTISFPVIVKITRAAPYDVAARFIDLGERETALIKYFVSSIVSGEVATVGDVLQRMDRPVTTVDGQPKPDSEEEKRKRRTRRFAVSAAYLTAGMLIGTYILVTLLGWLLRVNVETAVVSAPLETVVSKNVGHVTQVFVKPDDKVQAGQPLFIVSDEVVEQNLVLAQEHFDIAKGLYASASAKRRQEEQRMHAYQGISSDQMDSAESMVASLKAEYDVATLELERQRQLFAAGVGTQQRVDAQTSVVAARQAALQAAVAQQKITATSKDATKRGLFFTGNYVTGDYQSLVADEGAARDTVQAAEMALKQAHQRVDELTYRAAYPSVVNRQFKTAGLTVDRGENILVLRRIDADPYVDAYLTQDQVGYLEAGARGTAYVPARNEYYTVEVALIDRTSGFLKQMELPKMLQPQYSWRGVEDPSAYAKLTFVGLKPEEFAGLASGLPVYLNLPKRHHFFWSTPGDAPRSAGAGIKCDGAIRSEPVPAAHAEGPVSHADTPVLWPSAAAIIQGKDVSSKDFEPVRAEVLQAASHAVQLGPAPVKALHSSGVSDKQDPEFQATRRAFQDADRAALMAIAYRLTNAKEYLEGTRKFLAEWATTNAPTGQPIDETRIDGFLWAYDLVREKLSVEDQNLITVWFTRWRDANRSWKPGPTTANNNHMTHHLKIALMLDRVLGDSESYARDLEAAQQHLDANLGPADGASLDFHERDALHYQAFDLEAWEEIALLSGCCEKNVDRAFDFLVNKSSDTSHVEFAKSTAAIDRKRAAAGFEYAEKHRFQLKDAARAVFAYATLPGRDVPSKVWQAALDGKKQDNLFYLARYYLWAAT</sequence>
<evidence type="ECO:0000256" key="8">
    <source>
        <dbReference type="SAM" id="MobiDB-lite"/>
    </source>
</evidence>
<keyword evidence="2 9" id="KW-0812">Transmembrane</keyword>
<evidence type="ECO:0000256" key="3">
    <source>
        <dbReference type="ARBA" id="ARBA00022729"/>
    </source>
</evidence>
<dbReference type="GO" id="GO:0042597">
    <property type="term" value="C:periplasmic space"/>
    <property type="evidence" value="ECO:0007669"/>
    <property type="project" value="InterPro"/>
</dbReference>
<feature type="transmembrane region" description="Helical" evidence="9">
    <location>
        <begin position="154"/>
        <end position="180"/>
    </location>
</feature>
<dbReference type="PANTHER" id="PTHR30386:SF26">
    <property type="entry name" value="TRANSPORT PROTEIN COMB"/>
    <property type="match status" value="1"/>
</dbReference>
<evidence type="ECO:0000259" key="10">
    <source>
        <dbReference type="Pfam" id="PF05426"/>
    </source>
</evidence>
<evidence type="ECO:0000313" key="12">
    <source>
        <dbReference type="Proteomes" id="UP000319771"/>
    </source>
</evidence>
<feature type="region of interest" description="Disordered" evidence="8">
    <location>
        <begin position="130"/>
        <end position="149"/>
    </location>
</feature>
<evidence type="ECO:0000256" key="5">
    <source>
        <dbReference type="ARBA" id="ARBA00023136"/>
    </source>
</evidence>
<reference evidence="11 12" key="1">
    <citation type="journal article" date="2019" name="Nat. Microbiol.">
        <title>Mediterranean grassland soil C-N compound turnover is dependent on rainfall and depth, and is mediated by genomically divergent microorganisms.</title>
        <authorList>
            <person name="Diamond S."/>
            <person name="Andeer P.F."/>
            <person name="Li Z."/>
            <person name="Crits-Christoph A."/>
            <person name="Burstein D."/>
            <person name="Anantharaman K."/>
            <person name="Lane K.R."/>
            <person name="Thomas B.C."/>
            <person name="Pan C."/>
            <person name="Northen T.R."/>
            <person name="Banfield J.F."/>
        </authorList>
    </citation>
    <scope>NUCLEOTIDE SEQUENCE [LARGE SCALE GENOMIC DNA]</scope>
    <source>
        <strain evidence="11">WS_11</strain>
    </source>
</reference>
<protein>
    <recommendedName>
        <fullName evidence="10">Alginate lyase domain-containing protein</fullName>
    </recommendedName>
</protein>
<comment type="caution">
    <text evidence="11">The sequence shown here is derived from an EMBL/GenBank/DDBJ whole genome shotgun (WGS) entry which is preliminary data.</text>
</comment>
<accession>A0A538UA32</accession>
<gene>
    <name evidence="11" type="ORF">E6K81_06610</name>
</gene>
<dbReference type="SUPFAM" id="SSF48230">
    <property type="entry name" value="Chondroitin AC/alginate lyase"/>
    <property type="match status" value="1"/>
</dbReference>
<keyword evidence="4 9" id="KW-1133">Transmembrane helix</keyword>
<keyword evidence="6" id="KW-0456">Lyase</keyword>
<name>A0A538UA32_UNCEI</name>
<evidence type="ECO:0000256" key="1">
    <source>
        <dbReference type="ARBA" id="ARBA00004167"/>
    </source>
</evidence>
<dbReference type="GO" id="GO:0016829">
    <property type="term" value="F:lyase activity"/>
    <property type="evidence" value="ECO:0007669"/>
    <property type="project" value="UniProtKB-KW"/>
</dbReference>
<organism evidence="11 12">
    <name type="scientific">Eiseniibacteriota bacterium</name>
    <dbReference type="NCBI Taxonomy" id="2212470"/>
    <lineage>
        <taxon>Bacteria</taxon>
        <taxon>Candidatus Eiseniibacteriota</taxon>
    </lineage>
</organism>
<evidence type="ECO:0000256" key="7">
    <source>
        <dbReference type="SAM" id="Coils"/>
    </source>
</evidence>
<feature type="coiled-coil region" evidence="7">
    <location>
        <begin position="272"/>
        <end position="299"/>
    </location>
</feature>
<dbReference type="SUPFAM" id="SSF111369">
    <property type="entry name" value="HlyD-like secretion proteins"/>
    <property type="match status" value="1"/>
</dbReference>
<evidence type="ECO:0000256" key="9">
    <source>
        <dbReference type="SAM" id="Phobius"/>
    </source>
</evidence>
<keyword evidence="3" id="KW-0732">Signal</keyword>
<dbReference type="Gene3D" id="2.40.50.100">
    <property type="match status" value="1"/>
</dbReference>
<dbReference type="PANTHER" id="PTHR30386">
    <property type="entry name" value="MEMBRANE FUSION SUBUNIT OF EMRAB-TOLC MULTIDRUG EFFLUX PUMP"/>
    <property type="match status" value="1"/>
</dbReference>
<dbReference type="Gene3D" id="1.50.10.100">
    <property type="entry name" value="Chondroitin AC/alginate lyase"/>
    <property type="match status" value="1"/>
</dbReference>
<dbReference type="EMBL" id="VBPB01000095">
    <property type="protein sequence ID" value="TMQ72734.1"/>
    <property type="molecule type" value="Genomic_DNA"/>
</dbReference>
<keyword evidence="5 9" id="KW-0472">Membrane</keyword>
<evidence type="ECO:0000256" key="2">
    <source>
        <dbReference type="ARBA" id="ARBA00022692"/>
    </source>
</evidence>
<dbReference type="InterPro" id="IPR050739">
    <property type="entry name" value="MFP"/>
</dbReference>
<dbReference type="AlphaFoldDB" id="A0A538UA32"/>
<proteinExistence type="predicted"/>
<dbReference type="Pfam" id="PF05426">
    <property type="entry name" value="Alginate_lyase"/>
    <property type="match status" value="1"/>
</dbReference>